<evidence type="ECO:0000259" key="8">
    <source>
        <dbReference type="Pfam" id="PF01850"/>
    </source>
</evidence>
<dbReference type="OrthoDB" id="574223at2"/>
<keyword evidence="6" id="KW-0460">Magnesium</keyword>
<keyword evidence="5" id="KW-0378">Hydrolase</keyword>
<dbReference type="SUPFAM" id="SSF88723">
    <property type="entry name" value="PIN domain-like"/>
    <property type="match status" value="1"/>
</dbReference>
<dbReference type="InterPro" id="IPR029060">
    <property type="entry name" value="PIN-like_dom_sf"/>
</dbReference>
<reference evidence="9 10" key="2">
    <citation type="submission" date="2018-03" db="EMBL/GenBank/DDBJ databases">
        <title>The ancient ancestry and fast evolution of plastids.</title>
        <authorList>
            <person name="Moore K.R."/>
            <person name="Magnabosco C."/>
            <person name="Momper L."/>
            <person name="Gold D.A."/>
            <person name="Bosak T."/>
            <person name="Fournier G.P."/>
        </authorList>
    </citation>
    <scope>NUCLEOTIDE SEQUENCE [LARGE SCALE GENOMIC DNA]</scope>
    <source>
        <strain evidence="9 10">ULC007</strain>
    </source>
</reference>
<evidence type="ECO:0000313" key="10">
    <source>
        <dbReference type="Proteomes" id="UP000238634"/>
    </source>
</evidence>
<dbReference type="CDD" id="cd09881">
    <property type="entry name" value="PIN_VapC4-5_FitB-like"/>
    <property type="match status" value="1"/>
</dbReference>
<evidence type="ECO:0000256" key="3">
    <source>
        <dbReference type="ARBA" id="ARBA00022722"/>
    </source>
</evidence>
<evidence type="ECO:0000256" key="4">
    <source>
        <dbReference type="ARBA" id="ARBA00022723"/>
    </source>
</evidence>
<dbReference type="InterPro" id="IPR050556">
    <property type="entry name" value="Type_II_TA_system_RNase"/>
</dbReference>
<dbReference type="PANTHER" id="PTHR33653:SF1">
    <property type="entry name" value="RIBONUCLEASE VAPC2"/>
    <property type="match status" value="1"/>
</dbReference>
<keyword evidence="10" id="KW-1185">Reference proteome</keyword>
<evidence type="ECO:0000256" key="1">
    <source>
        <dbReference type="ARBA" id="ARBA00001946"/>
    </source>
</evidence>
<evidence type="ECO:0000256" key="2">
    <source>
        <dbReference type="ARBA" id="ARBA00022649"/>
    </source>
</evidence>
<dbReference type="Pfam" id="PF01850">
    <property type="entry name" value="PIN"/>
    <property type="match status" value="1"/>
</dbReference>
<dbReference type="GO" id="GO:0016787">
    <property type="term" value="F:hydrolase activity"/>
    <property type="evidence" value="ECO:0007669"/>
    <property type="project" value="UniProtKB-KW"/>
</dbReference>
<dbReference type="AlphaFoldDB" id="A0A2T1DG68"/>
<dbReference type="Proteomes" id="UP000238634">
    <property type="component" value="Unassembled WGS sequence"/>
</dbReference>
<dbReference type="InterPro" id="IPR002716">
    <property type="entry name" value="PIN_dom"/>
</dbReference>
<dbReference type="Gene3D" id="3.40.50.1010">
    <property type="entry name" value="5'-nuclease"/>
    <property type="match status" value="1"/>
</dbReference>
<dbReference type="STRING" id="1920490.GCA_001895925_04687"/>
<dbReference type="GO" id="GO:0046872">
    <property type="term" value="F:metal ion binding"/>
    <property type="evidence" value="ECO:0007669"/>
    <property type="project" value="UniProtKB-KW"/>
</dbReference>
<comment type="caution">
    <text evidence="9">The sequence shown here is derived from an EMBL/GenBank/DDBJ whole genome shotgun (WGS) entry which is preliminary data.</text>
</comment>
<evidence type="ECO:0000256" key="7">
    <source>
        <dbReference type="ARBA" id="ARBA00038093"/>
    </source>
</evidence>
<dbReference type="EMBL" id="PVWG01000010">
    <property type="protein sequence ID" value="PSB19476.1"/>
    <property type="molecule type" value="Genomic_DNA"/>
</dbReference>
<dbReference type="GO" id="GO:0004518">
    <property type="term" value="F:nuclease activity"/>
    <property type="evidence" value="ECO:0007669"/>
    <property type="project" value="UniProtKB-KW"/>
</dbReference>
<evidence type="ECO:0000256" key="5">
    <source>
        <dbReference type="ARBA" id="ARBA00022801"/>
    </source>
</evidence>
<sequence length="144" mass="16354">MTLWILDTDHVSLWQQGHSQVSQQIAERGMGSIAMTVITAEEQLRGRLDVIRRAESGTMRVLAYARFRETLIFLGQSLRLLEFSAEADIGFAKLKQQRIRIGAQDLRIAAIALAINGTVVTRNRRDFEKVPSLTIEDWTIERNS</sequence>
<name>A0A2T1DG68_9CYAN</name>
<feature type="domain" description="PIN" evidence="8">
    <location>
        <begin position="16"/>
        <end position="131"/>
    </location>
</feature>
<comment type="cofactor">
    <cofactor evidence="1">
        <name>Mg(2+)</name>
        <dbReference type="ChEBI" id="CHEBI:18420"/>
    </cofactor>
</comment>
<proteinExistence type="inferred from homology"/>
<evidence type="ECO:0000256" key="6">
    <source>
        <dbReference type="ARBA" id="ARBA00022842"/>
    </source>
</evidence>
<organism evidence="9 10">
    <name type="scientific">Phormidesmis priestleyi ULC007</name>
    <dbReference type="NCBI Taxonomy" id="1920490"/>
    <lineage>
        <taxon>Bacteria</taxon>
        <taxon>Bacillati</taxon>
        <taxon>Cyanobacteriota</taxon>
        <taxon>Cyanophyceae</taxon>
        <taxon>Leptolyngbyales</taxon>
        <taxon>Leptolyngbyaceae</taxon>
        <taxon>Phormidesmis</taxon>
    </lineage>
</organism>
<gene>
    <name evidence="9" type="ORF">C7B65_11195</name>
</gene>
<reference evidence="9 10" key="1">
    <citation type="submission" date="2018-02" db="EMBL/GenBank/DDBJ databases">
        <authorList>
            <person name="Cohen D.B."/>
            <person name="Kent A.D."/>
        </authorList>
    </citation>
    <scope>NUCLEOTIDE SEQUENCE [LARGE SCALE GENOMIC DNA]</scope>
    <source>
        <strain evidence="9 10">ULC007</strain>
    </source>
</reference>
<keyword evidence="4" id="KW-0479">Metal-binding</keyword>
<keyword evidence="2" id="KW-1277">Toxin-antitoxin system</keyword>
<keyword evidence="3" id="KW-0540">Nuclease</keyword>
<protein>
    <submittedName>
        <fullName evidence="9">Type II toxin-antitoxin system VapC family toxin</fullName>
    </submittedName>
</protein>
<comment type="similarity">
    <text evidence="7">Belongs to the PINc/VapC protein family.</text>
</comment>
<accession>A0A2T1DG68</accession>
<evidence type="ECO:0000313" key="9">
    <source>
        <dbReference type="EMBL" id="PSB19476.1"/>
    </source>
</evidence>
<dbReference type="PANTHER" id="PTHR33653">
    <property type="entry name" value="RIBONUCLEASE VAPC2"/>
    <property type="match status" value="1"/>
</dbReference>
<dbReference type="RefSeq" id="WP_073071950.1">
    <property type="nucleotide sequence ID" value="NZ_MPPI01000013.1"/>
</dbReference>